<gene>
    <name evidence="1" type="ORF">DP939_22370</name>
</gene>
<keyword evidence="2" id="KW-1185">Reference proteome</keyword>
<proteinExistence type="predicted"/>
<dbReference type="Proteomes" id="UP000253303">
    <property type="component" value="Unassembled WGS sequence"/>
</dbReference>
<organism evidence="1 2">
    <name type="scientific">Spongiactinospora rosea</name>
    <dbReference type="NCBI Taxonomy" id="2248750"/>
    <lineage>
        <taxon>Bacteria</taxon>
        <taxon>Bacillati</taxon>
        <taxon>Actinomycetota</taxon>
        <taxon>Actinomycetes</taxon>
        <taxon>Streptosporangiales</taxon>
        <taxon>Streptosporangiaceae</taxon>
        <taxon>Spongiactinospora</taxon>
    </lineage>
</organism>
<evidence type="ECO:0000313" key="2">
    <source>
        <dbReference type="Proteomes" id="UP000253303"/>
    </source>
</evidence>
<name>A0A366LVY0_9ACTN</name>
<sequence length="59" mass="6312">MGGNELLIRLIDQMRSASGATAGYPDSVFLDLILEDAQQFDVTSELHFALQEALQGGSA</sequence>
<comment type="caution">
    <text evidence="1">The sequence shown here is derived from an EMBL/GenBank/DDBJ whole genome shotgun (WGS) entry which is preliminary data.</text>
</comment>
<reference evidence="1 2" key="1">
    <citation type="submission" date="2018-06" db="EMBL/GenBank/DDBJ databases">
        <title>Sphaerisporangium craniellae sp. nov., isolated from a marine sponge in the South China Sea.</title>
        <authorList>
            <person name="Li L."/>
        </authorList>
    </citation>
    <scope>NUCLEOTIDE SEQUENCE [LARGE SCALE GENOMIC DNA]</scope>
    <source>
        <strain evidence="1 2">LHW63015</strain>
    </source>
</reference>
<accession>A0A366LVY0</accession>
<evidence type="ECO:0000313" key="1">
    <source>
        <dbReference type="EMBL" id="RBQ18105.1"/>
    </source>
</evidence>
<protein>
    <submittedName>
        <fullName evidence="1">Uncharacterized protein</fullName>
    </submittedName>
</protein>
<dbReference type="AlphaFoldDB" id="A0A366LVY0"/>
<dbReference type="EMBL" id="QMEY01000009">
    <property type="protein sequence ID" value="RBQ18105.1"/>
    <property type="molecule type" value="Genomic_DNA"/>
</dbReference>